<evidence type="ECO:0000313" key="2">
    <source>
        <dbReference type="EMBL" id="SFK37443.1"/>
    </source>
</evidence>
<name>A0A1I3Z061_9ACTN</name>
<feature type="region of interest" description="Disordered" evidence="1">
    <location>
        <begin position="229"/>
        <end position="254"/>
    </location>
</feature>
<reference evidence="3" key="1">
    <citation type="submission" date="2016-10" db="EMBL/GenBank/DDBJ databases">
        <authorList>
            <person name="Varghese N."/>
            <person name="Submissions S."/>
        </authorList>
    </citation>
    <scope>NUCLEOTIDE SEQUENCE [LARGE SCALE GENOMIC DNA]</scope>
    <source>
        <strain evidence="3">PL19</strain>
    </source>
</reference>
<evidence type="ECO:0000256" key="1">
    <source>
        <dbReference type="SAM" id="MobiDB-lite"/>
    </source>
</evidence>
<dbReference type="SUPFAM" id="SSF160631">
    <property type="entry name" value="SMI1/KNR4-like"/>
    <property type="match status" value="1"/>
</dbReference>
<gene>
    <name evidence="2" type="ORF">SAMN05192584_105270</name>
</gene>
<accession>A0A1I3Z061</accession>
<sequence>MPLLPIVPRTLAHRRTRHNTFPPAPGRRGCRRDMRTCHAMDLSSLIARLELPPPSADSGRPAAPEPVPVGWDAVESRLGLRLPADYRALARTLGPLEIGERLWLHTPCEREGDYDYGDWLWETHRECRISSLRALRREPPPFHPEPGGLLAWGETREGVRLLWDTGASGDPDRWPVVVFDAEAARRGSDPWHGCGTTLAQTLVALLTTGIGLPGGRVLGPLPPTARRPAFLVGARPWKPPEPEPRPPGPEDRRR</sequence>
<dbReference type="EMBL" id="FOSG01000005">
    <property type="protein sequence ID" value="SFK37443.1"/>
    <property type="molecule type" value="Genomic_DNA"/>
</dbReference>
<evidence type="ECO:0000313" key="3">
    <source>
        <dbReference type="Proteomes" id="UP000198928"/>
    </source>
</evidence>
<keyword evidence="3" id="KW-1185">Reference proteome</keyword>
<organism evidence="2 3">
    <name type="scientific">Streptomyces pini</name>
    <dbReference type="NCBI Taxonomy" id="1520580"/>
    <lineage>
        <taxon>Bacteria</taxon>
        <taxon>Bacillati</taxon>
        <taxon>Actinomycetota</taxon>
        <taxon>Actinomycetes</taxon>
        <taxon>Kitasatosporales</taxon>
        <taxon>Streptomycetaceae</taxon>
        <taxon>Streptomyces</taxon>
    </lineage>
</organism>
<dbReference type="Proteomes" id="UP000198928">
    <property type="component" value="Unassembled WGS sequence"/>
</dbReference>
<protein>
    <recommendedName>
        <fullName evidence="4">SMI1-KNR4 cell-wall</fullName>
    </recommendedName>
</protein>
<proteinExistence type="predicted"/>
<feature type="compositionally biased region" description="Basic and acidic residues" evidence="1">
    <location>
        <begin position="238"/>
        <end position="254"/>
    </location>
</feature>
<evidence type="ECO:0008006" key="4">
    <source>
        <dbReference type="Google" id="ProtNLM"/>
    </source>
</evidence>
<dbReference type="InterPro" id="IPR037883">
    <property type="entry name" value="Knr4/Smi1-like_sf"/>
</dbReference>
<dbReference type="AlphaFoldDB" id="A0A1I3Z061"/>